<keyword evidence="3" id="KW-1185">Reference proteome</keyword>
<evidence type="ECO:0008006" key="4">
    <source>
        <dbReference type="Google" id="ProtNLM"/>
    </source>
</evidence>
<evidence type="ECO:0000256" key="1">
    <source>
        <dbReference type="SAM" id="SignalP"/>
    </source>
</evidence>
<evidence type="ECO:0000313" key="3">
    <source>
        <dbReference type="Proteomes" id="UP001501599"/>
    </source>
</evidence>
<gene>
    <name evidence="2" type="ORF">GCM10009846_24630</name>
</gene>
<reference evidence="2 3" key="1">
    <citation type="journal article" date="2019" name="Int. J. Syst. Evol. Microbiol.">
        <title>The Global Catalogue of Microorganisms (GCM) 10K type strain sequencing project: providing services to taxonomists for standard genome sequencing and annotation.</title>
        <authorList>
            <consortium name="The Broad Institute Genomics Platform"/>
            <consortium name="The Broad Institute Genome Sequencing Center for Infectious Disease"/>
            <person name="Wu L."/>
            <person name="Ma J."/>
        </authorList>
    </citation>
    <scope>NUCLEOTIDE SEQUENCE [LARGE SCALE GENOMIC DNA]</scope>
    <source>
        <strain evidence="2 3">JCM 16026</strain>
    </source>
</reference>
<dbReference type="InterPro" id="IPR036514">
    <property type="entry name" value="SGNH_hydro_sf"/>
</dbReference>
<protein>
    <recommendedName>
        <fullName evidence="4">SGNH hydrolase-type esterase domain-containing protein</fullName>
    </recommendedName>
</protein>
<evidence type="ECO:0000313" key="2">
    <source>
        <dbReference type="EMBL" id="GAA2175305.1"/>
    </source>
</evidence>
<sequence>MVVRGLRMGLAMVVAALAVLVGVVAPSQSAAQAAPAVVQCYGDSILASVCGSGSTWLQRELPGTQVVPYAQGGHSSGGIATKIGAYVLRLSAPVAIAESGSTWVGRPAWLPSSDHEFGPLNMQASIAGVAGRIYHDPANGIPWRFDRAAPGAVTWAPAGTPIVSLEAPRPGSASIIWAGTNNLLSVDQVLADVDAMVRHHRATSQGPFWVVSVTPAWGNAGSVYGQARTRINATLQARYASYVPLDLYLANGAITDAGLVPTAADREWIAAGANPPAFWASDWVHFDARGQQRIAAFLARFVGGGLTASQAIAEMAPQSAMSATASGLTATVRGWAFDRSDLYAPLAIGVTVDGRWMGTTLASRSSPELGRYGVPGGHGFEMPVAIPAGTSTVCVVAVGIGAGGNHTPPCVQVTGTAPAPQGDMTVVPVQGRTVAIVGWAFDHADLYAQIPVGIIIDGRWHVGLTANQPSDYLRPYGVPGAHAFFAGATLSPGGHTACAVAVSPRTGLQTTVGCQTFTVR</sequence>
<dbReference type="SUPFAM" id="SSF52266">
    <property type="entry name" value="SGNH hydrolase"/>
    <property type="match status" value="1"/>
</dbReference>
<dbReference type="Gene3D" id="3.40.50.1110">
    <property type="entry name" value="SGNH hydrolase"/>
    <property type="match status" value="1"/>
</dbReference>
<feature type="chain" id="PRO_5046610915" description="SGNH hydrolase-type esterase domain-containing protein" evidence="1">
    <location>
        <begin position="31"/>
        <end position="520"/>
    </location>
</feature>
<dbReference type="Proteomes" id="UP001501599">
    <property type="component" value="Unassembled WGS sequence"/>
</dbReference>
<dbReference type="EMBL" id="BAAAQT010000008">
    <property type="protein sequence ID" value="GAA2175305.1"/>
    <property type="molecule type" value="Genomic_DNA"/>
</dbReference>
<feature type="signal peptide" evidence="1">
    <location>
        <begin position="1"/>
        <end position="30"/>
    </location>
</feature>
<proteinExistence type="predicted"/>
<organism evidence="2 3">
    <name type="scientific">Agrococcus versicolor</name>
    <dbReference type="NCBI Taxonomy" id="501482"/>
    <lineage>
        <taxon>Bacteria</taxon>
        <taxon>Bacillati</taxon>
        <taxon>Actinomycetota</taxon>
        <taxon>Actinomycetes</taxon>
        <taxon>Micrococcales</taxon>
        <taxon>Microbacteriaceae</taxon>
        <taxon>Agrococcus</taxon>
    </lineage>
</organism>
<comment type="caution">
    <text evidence="2">The sequence shown here is derived from an EMBL/GenBank/DDBJ whole genome shotgun (WGS) entry which is preliminary data.</text>
</comment>
<dbReference type="RefSeq" id="WP_344344079.1">
    <property type="nucleotide sequence ID" value="NZ_BAAAQT010000008.1"/>
</dbReference>
<accession>A0ABN3AVW4</accession>
<name>A0ABN3AVW4_9MICO</name>
<keyword evidence="1" id="KW-0732">Signal</keyword>